<dbReference type="EMBL" id="KK784873">
    <property type="protein sequence ID" value="KDO87355.1"/>
    <property type="molecule type" value="Genomic_DNA"/>
</dbReference>
<protein>
    <submittedName>
        <fullName evidence="2">Uncharacterized protein</fullName>
    </submittedName>
</protein>
<evidence type="ECO:0000313" key="2">
    <source>
        <dbReference type="EMBL" id="KDO87355.1"/>
    </source>
</evidence>
<name>A0A067H8N8_CITSI</name>
<dbReference type="Proteomes" id="UP000027120">
    <property type="component" value="Unassembled WGS sequence"/>
</dbReference>
<proteinExistence type="predicted"/>
<keyword evidence="3" id="KW-1185">Reference proteome</keyword>
<organism evidence="2 3">
    <name type="scientific">Citrus sinensis</name>
    <name type="common">Sweet orange</name>
    <name type="synonym">Citrus aurantium var. sinensis</name>
    <dbReference type="NCBI Taxonomy" id="2711"/>
    <lineage>
        <taxon>Eukaryota</taxon>
        <taxon>Viridiplantae</taxon>
        <taxon>Streptophyta</taxon>
        <taxon>Embryophyta</taxon>
        <taxon>Tracheophyta</taxon>
        <taxon>Spermatophyta</taxon>
        <taxon>Magnoliopsida</taxon>
        <taxon>eudicotyledons</taxon>
        <taxon>Gunneridae</taxon>
        <taxon>Pentapetalae</taxon>
        <taxon>rosids</taxon>
        <taxon>malvids</taxon>
        <taxon>Sapindales</taxon>
        <taxon>Rutaceae</taxon>
        <taxon>Aurantioideae</taxon>
        <taxon>Citrus</taxon>
    </lineage>
</organism>
<gene>
    <name evidence="2" type="ORF">CISIN_1g035335mg</name>
</gene>
<evidence type="ECO:0000256" key="1">
    <source>
        <dbReference type="SAM" id="Phobius"/>
    </source>
</evidence>
<keyword evidence="1" id="KW-1133">Transmembrane helix</keyword>
<reference evidence="2 3" key="1">
    <citation type="submission" date="2014-04" db="EMBL/GenBank/DDBJ databases">
        <authorList>
            <consortium name="International Citrus Genome Consortium"/>
            <person name="Gmitter F."/>
            <person name="Chen C."/>
            <person name="Farmerie W."/>
            <person name="Harkins T."/>
            <person name="Desany B."/>
            <person name="Mohiuddin M."/>
            <person name="Kodira C."/>
            <person name="Borodovsky M."/>
            <person name="Lomsadze A."/>
            <person name="Burns P."/>
            <person name="Jenkins J."/>
            <person name="Prochnik S."/>
            <person name="Shu S."/>
            <person name="Chapman J."/>
            <person name="Pitluck S."/>
            <person name="Schmutz J."/>
            <person name="Rokhsar D."/>
        </authorList>
    </citation>
    <scope>NUCLEOTIDE SEQUENCE</scope>
</reference>
<keyword evidence="1" id="KW-0472">Membrane</keyword>
<accession>A0A067H8N8</accession>
<feature type="transmembrane region" description="Helical" evidence="1">
    <location>
        <begin position="40"/>
        <end position="63"/>
    </location>
</feature>
<evidence type="ECO:0000313" key="3">
    <source>
        <dbReference type="Proteomes" id="UP000027120"/>
    </source>
</evidence>
<sequence length="67" mass="8028">MCFSLKKMLLNFFGKERGYLVMICRRLSPRKLRSLALHKYCMQIINLQFLKSLALSYFLLLLIKKKN</sequence>
<dbReference type="AlphaFoldDB" id="A0A067H8N8"/>
<keyword evidence="1" id="KW-0812">Transmembrane</keyword>